<comment type="caution">
    <text evidence="2">The sequence shown here is derived from an EMBL/GenBank/DDBJ whole genome shotgun (WGS) entry which is preliminary data.</text>
</comment>
<sequence length="99" mass="11600">AADKEVTPSTEYLYTVFDGGKRHVVNMRERICTCRRFQMDVMPYIVLPPKGKIKPGRPQKIRHKNRGESRRKKSRITCGLCGQQQDHNRQTYRNIPEEA</sequence>
<protein>
    <submittedName>
        <fullName evidence="2">Uncharacterized protein</fullName>
    </submittedName>
</protein>
<dbReference type="AlphaFoldDB" id="A0A6N2B2H5"/>
<organism evidence="2">
    <name type="scientific">Solanum chilense</name>
    <name type="common">Tomato</name>
    <name type="synonym">Lycopersicon chilense</name>
    <dbReference type="NCBI Taxonomy" id="4083"/>
    <lineage>
        <taxon>Eukaryota</taxon>
        <taxon>Viridiplantae</taxon>
        <taxon>Streptophyta</taxon>
        <taxon>Embryophyta</taxon>
        <taxon>Tracheophyta</taxon>
        <taxon>Spermatophyta</taxon>
        <taxon>Magnoliopsida</taxon>
        <taxon>eudicotyledons</taxon>
        <taxon>Gunneridae</taxon>
        <taxon>Pentapetalae</taxon>
        <taxon>asterids</taxon>
        <taxon>lamiids</taxon>
        <taxon>Solanales</taxon>
        <taxon>Solanaceae</taxon>
        <taxon>Solanoideae</taxon>
        <taxon>Solaneae</taxon>
        <taxon>Solanum</taxon>
        <taxon>Solanum subgen. Lycopersicon</taxon>
    </lineage>
</organism>
<feature type="non-terminal residue" evidence="2">
    <location>
        <position position="1"/>
    </location>
</feature>
<feature type="region of interest" description="Disordered" evidence="1">
    <location>
        <begin position="48"/>
        <end position="76"/>
    </location>
</feature>
<evidence type="ECO:0000256" key="1">
    <source>
        <dbReference type="SAM" id="MobiDB-lite"/>
    </source>
</evidence>
<evidence type="ECO:0000313" key="2">
    <source>
        <dbReference type="EMBL" id="TMW88238.1"/>
    </source>
</evidence>
<proteinExistence type="predicted"/>
<reference evidence="2" key="1">
    <citation type="submission" date="2019-05" db="EMBL/GenBank/DDBJ databases">
        <title>The de novo reference genome and transcriptome assemblies of the wild tomato species Solanum chilense.</title>
        <authorList>
            <person name="Stam R."/>
            <person name="Nosenko T."/>
            <person name="Hoerger A.C."/>
            <person name="Stephan W."/>
            <person name="Seidel M.A."/>
            <person name="Kuhn J.M.M."/>
            <person name="Haberer G."/>
            <person name="Tellier A."/>
        </authorList>
    </citation>
    <scope>NUCLEOTIDE SEQUENCE</scope>
    <source>
        <tissue evidence="2">Mature leaves</tissue>
    </source>
</reference>
<name>A0A6N2B2H5_SOLCI</name>
<gene>
    <name evidence="2" type="ORF">EJD97_018866</name>
</gene>
<accession>A0A6N2B2H5</accession>
<dbReference type="EMBL" id="RXGB01005250">
    <property type="protein sequence ID" value="TMW88238.1"/>
    <property type="molecule type" value="Genomic_DNA"/>
</dbReference>
<feature type="compositionally biased region" description="Basic residues" evidence="1">
    <location>
        <begin position="51"/>
        <end position="75"/>
    </location>
</feature>